<feature type="compositionally biased region" description="Polar residues" evidence="2">
    <location>
        <begin position="71"/>
        <end position="93"/>
    </location>
</feature>
<reference evidence="3 4" key="1">
    <citation type="submission" date="2016-04" db="EMBL/GenBank/DDBJ databases">
        <title>A degradative enzymes factory behind the ericoid mycorrhizal symbiosis.</title>
        <authorList>
            <consortium name="DOE Joint Genome Institute"/>
            <person name="Martino E."/>
            <person name="Morin E."/>
            <person name="Grelet G."/>
            <person name="Kuo A."/>
            <person name="Kohler A."/>
            <person name="Daghino S."/>
            <person name="Barry K."/>
            <person name="Choi C."/>
            <person name="Cichocki N."/>
            <person name="Clum A."/>
            <person name="Copeland A."/>
            <person name="Hainaut M."/>
            <person name="Haridas S."/>
            <person name="Labutti K."/>
            <person name="Lindquist E."/>
            <person name="Lipzen A."/>
            <person name="Khouja H.-R."/>
            <person name="Murat C."/>
            <person name="Ohm R."/>
            <person name="Olson A."/>
            <person name="Spatafora J."/>
            <person name="Veneault-Fourrey C."/>
            <person name="Henrissat B."/>
            <person name="Grigoriev I."/>
            <person name="Martin F."/>
            <person name="Perotto S."/>
        </authorList>
    </citation>
    <scope>NUCLEOTIDE SEQUENCE [LARGE SCALE GENOMIC DNA]</scope>
    <source>
        <strain evidence="3 4">E</strain>
    </source>
</reference>
<protein>
    <recommendedName>
        <fullName evidence="5">Zn(2)-C6 fungal-type domain-containing protein</fullName>
    </recommendedName>
</protein>
<evidence type="ECO:0000313" key="4">
    <source>
        <dbReference type="Proteomes" id="UP000235371"/>
    </source>
</evidence>
<dbReference type="Proteomes" id="UP000235371">
    <property type="component" value="Unassembled WGS sequence"/>
</dbReference>
<dbReference type="InParanoid" id="A0A2J6THA6"/>
<keyword evidence="1" id="KW-0539">Nucleus</keyword>
<dbReference type="GO" id="GO:0008270">
    <property type="term" value="F:zinc ion binding"/>
    <property type="evidence" value="ECO:0007669"/>
    <property type="project" value="InterPro"/>
</dbReference>
<evidence type="ECO:0000256" key="1">
    <source>
        <dbReference type="ARBA" id="ARBA00023242"/>
    </source>
</evidence>
<dbReference type="EMBL" id="KZ613783">
    <property type="protein sequence ID" value="PMD62390.1"/>
    <property type="molecule type" value="Genomic_DNA"/>
</dbReference>
<evidence type="ECO:0000313" key="3">
    <source>
        <dbReference type="EMBL" id="PMD62390.1"/>
    </source>
</evidence>
<dbReference type="InterPro" id="IPR001138">
    <property type="entry name" value="Zn2Cys6_DnaBD"/>
</dbReference>
<feature type="region of interest" description="Disordered" evidence="2">
    <location>
        <begin position="315"/>
        <end position="367"/>
    </location>
</feature>
<sequence length="547" mass="60011">MDTSMPFLGEPCTPKSGKPKGKLDTMPNSRPTPTRSRKRYDPQRRLEVAETRRNGACARCREKKVRCSPAQHKSSPGGSPQTTTDTPSNTSRSPQKDGLTCMNNGSNGKESAANDITAVEGCVQAAREYLKLAQSHVQEFTRFVEAWESSQKQFSESQSPDTAVTISETRSFTMPGGSPQISKSSSTNANDIFAFDSNTNQTQEIHKFLSDLGTNTYIYKDQELVPPTSMNSTGRAKTTLAPKDSNRPLRPKSDPIEKTAPRMPKRNSPRPAIRGWRPSLRGENEPWVACAPLDTSEFPQQTRTSSLPEGTFIQRKFQSKTSGQTLSTGYSPSTLSKSSNHSSSTIEETFPRSGGADPPSMLVPIESTSFGHKSSTQCAGQLSEGFQLQALNENFNLYGNAMGSGFNFALCFDQELPQDLDDPFVSSFMTGHSSFITSEPLFVEAPSEYVPTAREATREHPQAQGSISNMHIDSFLKDMCLQTPPQSIVPSLDIAPWSITSQDMALLTPQGAQYTPTRRVSGRLMGSSMFEGQNKELDIDWSSEDTN</sequence>
<feature type="region of interest" description="Disordered" evidence="2">
    <location>
        <begin position="225"/>
        <end position="280"/>
    </location>
</feature>
<dbReference type="GO" id="GO:0000981">
    <property type="term" value="F:DNA-binding transcription factor activity, RNA polymerase II-specific"/>
    <property type="evidence" value="ECO:0007669"/>
    <property type="project" value="InterPro"/>
</dbReference>
<keyword evidence="4" id="KW-1185">Reference proteome</keyword>
<feature type="compositionally biased region" description="Basic and acidic residues" evidence="2">
    <location>
        <begin position="244"/>
        <end position="260"/>
    </location>
</feature>
<dbReference type="AlphaFoldDB" id="A0A2J6THA6"/>
<evidence type="ECO:0000256" key="2">
    <source>
        <dbReference type="SAM" id="MobiDB-lite"/>
    </source>
</evidence>
<feature type="compositionally biased region" description="Polar residues" evidence="2">
    <location>
        <begin position="319"/>
        <end position="330"/>
    </location>
</feature>
<dbReference type="OrthoDB" id="3518809at2759"/>
<feature type="compositionally biased region" description="Basic and acidic residues" evidence="2">
    <location>
        <begin position="39"/>
        <end position="53"/>
    </location>
</feature>
<organism evidence="3 4">
    <name type="scientific">Hyaloscypha bicolor E</name>
    <dbReference type="NCBI Taxonomy" id="1095630"/>
    <lineage>
        <taxon>Eukaryota</taxon>
        <taxon>Fungi</taxon>
        <taxon>Dikarya</taxon>
        <taxon>Ascomycota</taxon>
        <taxon>Pezizomycotina</taxon>
        <taxon>Leotiomycetes</taxon>
        <taxon>Helotiales</taxon>
        <taxon>Hyaloscyphaceae</taxon>
        <taxon>Hyaloscypha</taxon>
        <taxon>Hyaloscypha bicolor</taxon>
    </lineage>
</organism>
<evidence type="ECO:0008006" key="5">
    <source>
        <dbReference type="Google" id="ProtNLM"/>
    </source>
</evidence>
<gene>
    <name evidence="3" type="ORF">K444DRAFT_661573</name>
</gene>
<dbReference type="GeneID" id="36594684"/>
<proteinExistence type="predicted"/>
<dbReference type="CDD" id="cd00067">
    <property type="entry name" value="GAL4"/>
    <property type="match status" value="1"/>
</dbReference>
<feature type="region of interest" description="Disordered" evidence="2">
    <location>
        <begin position="1"/>
        <end position="112"/>
    </location>
</feature>
<dbReference type="RefSeq" id="XP_024739294.1">
    <property type="nucleotide sequence ID" value="XM_024886607.1"/>
</dbReference>
<feature type="compositionally biased region" description="Low complexity" evidence="2">
    <location>
        <begin position="331"/>
        <end position="344"/>
    </location>
</feature>
<accession>A0A2J6THA6</accession>
<name>A0A2J6THA6_9HELO</name>